<proteinExistence type="predicted"/>
<reference evidence="1" key="1">
    <citation type="submission" date="2014-12" db="EMBL/GenBank/DDBJ databases">
        <title>Insight into the proteome of Arion vulgaris.</title>
        <authorList>
            <person name="Aradska J."/>
            <person name="Bulat T."/>
            <person name="Smidak R."/>
            <person name="Sarate P."/>
            <person name="Gangsoo J."/>
            <person name="Sialana F."/>
            <person name="Bilban M."/>
            <person name="Lubec G."/>
        </authorList>
    </citation>
    <scope>NUCLEOTIDE SEQUENCE</scope>
    <source>
        <tissue evidence="1">Skin</tissue>
    </source>
</reference>
<gene>
    <name evidence="1" type="primary">ORF83932</name>
</gene>
<evidence type="ECO:0000313" key="1">
    <source>
        <dbReference type="EMBL" id="CEK72781.1"/>
    </source>
</evidence>
<dbReference type="EMBL" id="HACG01025916">
    <property type="protein sequence ID" value="CEK72781.1"/>
    <property type="molecule type" value="Transcribed_RNA"/>
</dbReference>
<protein>
    <submittedName>
        <fullName evidence="1">Uncharacterized protein</fullName>
    </submittedName>
</protein>
<feature type="non-terminal residue" evidence="1">
    <location>
        <position position="80"/>
    </location>
</feature>
<sequence>MNDQRNIGHASNYHLEPFNAEIDIWTQYMTYKMQSPRASVIRQQYHPHTGNSYPVFHLAMTLQHIFSSFIVHARCWGCKD</sequence>
<organism evidence="1">
    <name type="scientific">Arion vulgaris</name>
    <dbReference type="NCBI Taxonomy" id="1028688"/>
    <lineage>
        <taxon>Eukaryota</taxon>
        <taxon>Metazoa</taxon>
        <taxon>Spiralia</taxon>
        <taxon>Lophotrochozoa</taxon>
        <taxon>Mollusca</taxon>
        <taxon>Gastropoda</taxon>
        <taxon>Heterobranchia</taxon>
        <taxon>Euthyneura</taxon>
        <taxon>Panpulmonata</taxon>
        <taxon>Eupulmonata</taxon>
        <taxon>Stylommatophora</taxon>
        <taxon>Helicina</taxon>
        <taxon>Arionoidea</taxon>
        <taxon>Arionidae</taxon>
        <taxon>Arion</taxon>
    </lineage>
</organism>
<accession>A0A0B6ZY57</accession>
<dbReference type="AlphaFoldDB" id="A0A0B6ZY57"/>
<name>A0A0B6ZY57_9EUPU</name>